<organism evidence="3 4">
    <name type="scientific">Sunxiuqinia dokdonensis</name>
    <dbReference type="NCBI Taxonomy" id="1409788"/>
    <lineage>
        <taxon>Bacteria</taxon>
        <taxon>Pseudomonadati</taxon>
        <taxon>Bacteroidota</taxon>
        <taxon>Bacteroidia</taxon>
        <taxon>Marinilabiliales</taxon>
        <taxon>Prolixibacteraceae</taxon>
        <taxon>Sunxiuqinia</taxon>
    </lineage>
</organism>
<protein>
    <recommendedName>
        <fullName evidence="5">Tetratricopeptide repeat protein</fullName>
    </recommendedName>
</protein>
<keyword evidence="1" id="KW-0802">TPR repeat</keyword>
<evidence type="ECO:0008006" key="5">
    <source>
        <dbReference type="Google" id="ProtNLM"/>
    </source>
</evidence>
<keyword evidence="4" id="KW-1185">Reference proteome</keyword>
<dbReference type="STRING" id="1409788.NC99_12480"/>
<evidence type="ECO:0000256" key="1">
    <source>
        <dbReference type="PROSITE-ProRule" id="PRU00339"/>
    </source>
</evidence>
<dbReference type="InterPro" id="IPR011990">
    <property type="entry name" value="TPR-like_helical_dom_sf"/>
</dbReference>
<evidence type="ECO:0000313" key="3">
    <source>
        <dbReference type="EMBL" id="KOH45924.1"/>
    </source>
</evidence>
<feature type="coiled-coil region" evidence="2">
    <location>
        <begin position="364"/>
        <end position="431"/>
    </location>
</feature>
<dbReference type="SMART" id="SM00028">
    <property type="entry name" value="TPR"/>
    <property type="match status" value="18"/>
</dbReference>
<evidence type="ECO:0000313" key="4">
    <source>
        <dbReference type="Proteomes" id="UP000036958"/>
    </source>
</evidence>
<dbReference type="Gene3D" id="1.25.40.10">
    <property type="entry name" value="Tetratricopeptide repeat domain"/>
    <property type="match status" value="5"/>
</dbReference>
<dbReference type="InterPro" id="IPR019734">
    <property type="entry name" value="TPR_rpt"/>
</dbReference>
<comment type="caution">
    <text evidence="3">The sequence shown here is derived from an EMBL/GenBank/DDBJ whole genome shotgun (WGS) entry which is preliminary data.</text>
</comment>
<feature type="coiled-coil region" evidence="2">
    <location>
        <begin position="240"/>
        <end position="274"/>
    </location>
</feature>
<feature type="repeat" description="TPR" evidence="1">
    <location>
        <begin position="836"/>
        <end position="869"/>
    </location>
</feature>
<feature type="repeat" description="TPR" evidence="1">
    <location>
        <begin position="378"/>
        <end position="411"/>
    </location>
</feature>
<dbReference type="Proteomes" id="UP000036958">
    <property type="component" value="Unassembled WGS sequence"/>
</dbReference>
<name>A0A0L8VBU5_9BACT</name>
<dbReference type="EMBL" id="LGIA01000060">
    <property type="protein sequence ID" value="KOH45924.1"/>
    <property type="molecule type" value="Genomic_DNA"/>
</dbReference>
<feature type="repeat" description="TPR" evidence="1">
    <location>
        <begin position="1221"/>
        <end position="1254"/>
    </location>
</feature>
<sequence length="1526" mass="174847">MFEGNQGNMRTKLGQFFIGTLFLFLGLGLVTEGYAQEEDFFVVAGRLSTDDGNNENVQILIQKNGVEEQTFTPPRNGRFSFDFGYNNEFTMTFFKDGYYKKMIVVSTHVPQEVLEVDSKFPPFQIDVSLVKEIPGIDKSFTNKPAGRIYYNASIDNFDSEVYFSDIQLEEQAANARAQEQALTEEQRAAQAQREADYQRTIARANALTTEERYEEAIAQFQSASGLFPERDYPKDRIAELNDLMSALRLAEERRQQAEREYQEKISQADALFQSESYEQAKDAYGEALVLKPDDPYASGQISKAEELIAQQQVDLQYNDLISRAENFFNNNEWMEARGLYEEALVLKPSESAYLNEQISKIDDELAAQQALAELEAQFNSLMEQGEQAFQAENYQEALSAFRQALELKPGDAQASSRMAEAEAMLADLQNRESYNQRLAEAEQALSDDDLAMAKSLFSQALTFLPDERYPKEKIAEIDEAMALMSQFNQLLEQAAMFASQEEYQQAKQLLQQALLIKDDEEVRNRVQEMDEQLARIEMENAYADLISRADAAKTDEAYEQAKSLYSQALEVKEDEYPAAQIREIDEILAGLAEQARLEQQFNETMANAEAAFARSEFQLALNGFNEALALKPGNQQVQDRINETEEQIRQLEQKQQFDALVARADQAFEQEAYQQAKTGYQEALAILPQETHPQNQIQRIDQILAQLEAERQREADYLAAIQAGDSFFDAENYDSAKGSYQTALNLKSGEPYPQQKITEIDAILARMEKERLAAEALRTSYSDVIRRADAELAERQYANARSSYEEALGLLPEETYPKDQLAEIERLIEQEREEAFQTAIASGDQFFQAENYSESKSAYSEALDIKPNDAYATSQIARITEMLEQLAQDQLQRERLQQQYDAKLKEAELAFNNSRFEQAKNLYQQANTLKPDETYPIEQIAKIDALLLEIQQREALDQQYTQTMRQAESAFSADRLDEALRLFGEAADLKPDEPLPPRRIADIENLISQREELARLAAEEAQQQEAILQAKRASYDAALAEAEQAVAQKEYATAKRHLVDALNIFPEEQFPKDRIAQIDLMIEQEALARMERLRQAQQDSLQRAKQRAYDQKISEAELAEQAEQFQNAINSYFEAKEIIPANAAEVDRRIELVRTKMLEKQGLEASYANAIREADRLFDNQDWPNARTRYEEALTYKPEATYPQEQLLLIGQRLEAREASYAEAIRLGDQFFNEENWAQARNNYNEALRMKPQEQYPADQLEKISQLERQPEVVAVAQPVEAEPVATPVQSVAASDLYQNYITSADNSYNQQDYKVAQYYYQSALNERPGETYPKQRIQEISALINRTMSQNELTAYEESINKADQAFADKQYSISKFHYYKALEVKSWEQYPKDQIQEIQRLTNSLLSQLKEEEYQDLISKADEAFIKNDYSVARAYYNRSLTIKVDEQYPKIKLEEIADIVQQRLSNADEQAYQNFISQGDQAMAGDNFSVARFYYQKALDLKPNEAYPQEQLNVIKENLSKSN</sequence>
<reference evidence="4" key="1">
    <citation type="submission" date="2015-07" db="EMBL/GenBank/DDBJ databases">
        <title>Genome sequencing of Sunxiuqinia dokdonensis strain SK.</title>
        <authorList>
            <person name="Ahn S."/>
            <person name="Kim B.-C."/>
        </authorList>
    </citation>
    <scope>NUCLEOTIDE SEQUENCE [LARGE SCALE GENOMIC DNA]</scope>
    <source>
        <strain evidence="4">SK</strain>
    </source>
</reference>
<feature type="coiled-coil region" evidence="2">
    <location>
        <begin position="165"/>
        <end position="195"/>
    </location>
</feature>
<keyword evidence="2" id="KW-0175">Coiled coil</keyword>
<feature type="coiled-coil region" evidence="2">
    <location>
        <begin position="879"/>
        <end position="913"/>
    </location>
</feature>
<dbReference type="PROSITE" id="PS50005">
    <property type="entry name" value="TPR"/>
    <property type="match status" value="3"/>
</dbReference>
<gene>
    <name evidence="3" type="ORF">NC99_12480</name>
</gene>
<feature type="coiled-coil region" evidence="2">
    <location>
        <begin position="1003"/>
        <end position="1033"/>
    </location>
</feature>
<proteinExistence type="predicted"/>
<accession>A0A0L8VBU5</accession>
<evidence type="ECO:0000256" key="2">
    <source>
        <dbReference type="SAM" id="Coils"/>
    </source>
</evidence>
<dbReference type="SUPFAM" id="SSF48452">
    <property type="entry name" value="TPR-like"/>
    <property type="match status" value="3"/>
</dbReference>